<evidence type="ECO:0000313" key="1">
    <source>
        <dbReference type="EMBL" id="PNX90919.1"/>
    </source>
</evidence>
<dbReference type="Proteomes" id="UP000236291">
    <property type="component" value="Unassembled WGS sequence"/>
</dbReference>
<comment type="caution">
    <text evidence="1">The sequence shown here is derived from an EMBL/GenBank/DDBJ whole genome shotgun (WGS) entry which is preliminary data.</text>
</comment>
<sequence>MGWWWLRQICDGGGGGGGCVESELQVMRGVVVSVGCLEADCDLRLIYLCFHSTGAPSILARGAAFWILMGRSLLIQDRELESSGIFMGWVDGLLWWSGGCVVSF</sequence>
<dbReference type="EMBL" id="ASHM01064389">
    <property type="protein sequence ID" value="PNX90919.1"/>
    <property type="molecule type" value="Genomic_DNA"/>
</dbReference>
<gene>
    <name evidence="1" type="ORF">L195_g047047</name>
</gene>
<organism evidence="1 2">
    <name type="scientific">Trifolium pratense</name>
    <name type="common">Red clover</name>
    <dbReference type="NCBI Taxonomy" id="57577"/>
    <lineage>
        <taxon>Eukaryota</taxon>
        <taxon>Viridiplantae</taxon>
        <taxon>Streptophyta</taxon>
        <taxon>Embryophyta</taxon>
        <taxon>Tracheophyta</taxon>
        <taxon>Spermatophyta</taxon>
        <taxon>Magnoliopsida</taxon>
        <taxon>eudicotyledons</taxon>
        <taxon>Gunneridae</taxon>
        <taxon>Pentapetalae</taxon>
        <taxon>rosids</taxon>
        <taxon>fabids</taxon>
        <taxon>Fabales</taxon>
        <taxon>Fabaceae</taxon>
        <taxon>Papilionoideae</taxon>
        <taxon>50 kb inversion clade</taxon>
        <taxon>NPAAA clade</taxon>
        <taxon>Hologalegina</taxon>
        <taxon>IRL clade</taxon>
        <taxon>Trifolieae</taxon>
        <taxon>Trifolium</taxon>
    </lineage>
</organism>
<dbReference type="AlphaFoldDB" id="A0A2K3MJK0"/>
<name>A0A2K3MJK0_TRIPR</name>
<protein>
    <submittedName>
        <fullName evidence="1">Uncharacterized protein</fullName>
    </submittedName>
</protein>
<reference evidence="1 2" key="2">
    <citation type="journal article" date="2017" name="Front. Plant Sci.">
        <title>Gene Classification and Mining of Molecular Markers Useful in Red Clover (Trifolium pratense) Breeding.</title>
        <authorList>
            <person name="Istvanek J."/>
            <person name="Dluhosova J."/>
            <person name="Dluhos P."/>
            <person name="Patkova L."/>
            <person name="Nedelnik J."/>
            <person name="Repkova J."/>
        </authorList>
    </citation>
    <scope>NUCLEOTIDE SEQUENCE [LARGE SCALE GENOMIC DNA]</scope>
    <source>
        <strain evidence="2">cv. Tatra</strain>
        <tissue evidence="1">Young leaves</tissue>
    </source>
</reference>
<reference evidence="1 2" key="1">
    <citation type="journal article" date="2014" name="Am. J. Bot.">
        <title>Genome assembly and annotation for red clover (Trifolium pratense; Fabaceae).</title>
        <authorList>
            <person name="Istvanek J."/>
            <person name="Jaros M."/>
            <person name="Krenek A."/>
            <person name="Repkova J."/>
        </authorList>
    </citation>
    <scope>NUCLEOTIDE SEQUENCE [LARGE SCALE GENOMIC DNA]</scope>
    <source>
        <strain evidence="2">cv. Tatra</strain>
        <tissue evidence="1">Young leaves</tissue>
    </source>
</reference>
<evidence type="ECO:0000313" key="2">
    <source>
        <dbReference type="Proteomes" id="UP000236291"/>
    </source>
</evidence>
<accession>A0A2K3MJK0</accession>
<proteinExistence type="predicted"/>